<dbReference type="GO" id="GO:0046872">
    <property type="term" value="F:metal ion binding"/>
    <property type="evidence" value="ECO:0007669"/>
    <property type="project" value="UniProtKB-KW"/>
</dbReference>
<evidence type="ECO:0000256" key="5">
    <source>
        <dbReference type="PIRSR" id="PIRSR604294-1"/>
    </source>
</evidence>
<dbReference type="Pfam" id="PF03055">
    <property type="entry name" value="RPE65"/>
    <property type="match status" value="1"/>
</dbReference>
<evidence type="ECO:0000256" key="6">
    <source>
        <dbReference type="SAM" id="SignalP"/>
    </source>
</evidence>
<evidence type="ECO:0000256" key="1">
    <source>
        <dbReference type="ARBA" id="ARBA00006787"/>
    </source>
</evidence>
<accession>A0A931IXK3</accession>
<keyword evidence="8" id="KW-1185">Reference proteome</keyword>
<organism evidence="7 8">
    <name type="scientific">Inhella gelatinilytica</name>
    <dbReference type="NCBI Taxonomy" id="2795030"/>
    <lineage>
        <taxon>Bacteria</taxon>
        <taxon>Pseudomonadati</taxon>
        <taxon>Pseudomonadota</taxon>
        <taxon>Betaproteobacteria</taxon>
        <taxon>Burkholderiales</taxon>
        <taxon>Sphaerotilaceae</taxon>
        <taxon>Inhella</taxon>
    </lineage>
</organism>
<dbReference type="Proteomes" id="UP000620139">
    <property type="component" value="Unassembled WGS sequence"/>
</dbReference>
<feature type="binding site" evidence="5">
    <location>
        <position position="201"/>
    </location>
    <ligand>
        <name>Fe cation</name>
        <dbReference type="ChEBI" id="CHEBI:24875"/>
        <note>catalytic</note>
    </ligand>
</feature>
<feature type="chain" id="PRO_5036841468" evidence="6">
    <location>
        <begin position="24"/>
        <end position="500"/>
    </location>
</feature>
<dbReference type="GO" id="GO:0016121">
    <property type="term" value="P:carotene catabolic process"/>
    <property type="evidence" value="ECO:0007669"/>
    <property type="project" value="TreeGrafter"/>
</dbReference>
<dbReference type="InterPro" id="IPR004294">
    <property type="entry name" value="Carotenoid_Oase"/>
</dbReference>
<sequence>MLNRRQWLVAGGLTLGSPFGAHAALGHPDALYTGPFGTEPALQPLRGWVDAQDRLAEGLRVEGRLPAALRGTLYRNGPGLLERAGQRYAHWFDGDGLVQAWHFEGAAVRHTARFVRTRKFELEHEAGAFLLPAFGTAIPARRPLRSSDDVNTANTGVILQGGRLYALWEGGSAHELDPETLHTRGRKVWAPELTGMPFSAHPKREPDGTLWNFGAFMGKLALYQIGPHGALVRSRVLDLPVAAMVHDFVLTERFLVFVLPPLELDPQGLREGRSLVGAMRWRAEQPNRIVVIDKSDLSVRTVLEAPPELLFHFGNAWDDGDALIRLDYVSTDHQRFLSGGFNSMLHGHRSEPFSPSNPRLVQIDLRKRRVTLASRLEQVEFPQVDPRVVGRAYRYVFYPEARGRRWGEGAAVLRVDLQRDRTERFDFGPGVIVEEQLLVPKPGRSREGQGWLVGTGFDSRRQRSFCTVFDAEAVSAGPVATVWLPYWAPLGFHGHFQFAA</sequence>
<dbReference type="EMBL" id="JAEDAL010000007">
    <property type="protein sequence ID" value="MBH9553752.1"/>
    <property type="molecule type" value="Genomic_DNA"/>
</dbReference>
<protein>
    <submittedName>
        <fullName evidence="7">Carotenoid oxygenase family protein</fullName>
    </submittedName>
</protein>
<evidence type="ECO:0000313" key="8">
    <source>
        <dbReference type="Proteomes" id="UP000620139"/>
    </source>
</evidence>
<feature type="binding site" evidence="5">
    <location>
        <position position="246"/>
    </location>
    <ligand>
        <name>Fe cation</name>
        <dbReference type="ChEBI" id="CHEBI:24875"/>
        <note>catalytic</note>
    </ligand>
</feature>
<comment type="caution">
    <text evidence="7">The sequence shown here is derived from an EMBL/GenBank/DDBJ whole genome shotgun (WGS) entry which is preliminary data.</text>
</comment>
<keyword evidence="4 5" id="KW-0408">Iron</keyword>
<evidence type="ECO:0000256" key="4">
    <source>
        <dbReference type="ARBA" id="ARBA00023004"/>
    </source>
</evidence>
<name>A0A931IXK3_9BURK</name>
<keyword evidence="6" id="KW-0732">Signal</keyword>
<keyword evidence="2 5" id="KW-0479">Metal-binding</keyword>
<gene>
    <name evidence="7" type="ORF">I7X43_12950</name>
</gene>
<dbReference type="PANTHER" id="PTHR10543">
    <property type="entry name" value="BETA-CAROTENE DIOXYGENASE"/>
    <property type="match status" value="1"/>
</dbReference>
<keyword evidence="3" id="KW-0560">Oxidoreductase</keyword>
<dbReference type="AlphaFoldDB" id="A0A931IXK3"/>
<comment type="cofactor">
    <cofactor evidence="5">
        <name>Fe(2+)</name>
        <dbReference type="ChEBI" id="CHEBI:29033"/>
    </cofactor>
    <text evidence="5">Binds 1 Fe(2+) ion per subunit.</text>
</comment>
<proteinExistence type="inferred from homology"/>
<feature type="signal peptide" evidence="6">
    <location>
        <begin position="1"/>
        <end position="23"/>
    </location>
</feature>
<reference evidence="7" key="1">
    <citation type="submission" date="2020-12" db="EMBL/GenBank/DDBJ databases">
        <title>The genome sequence of Inhella sp. 4Y17.</title>
        <authorList>
            <person name="Liu Y."/>
        </authorList>
    </citation>
    <scope>NUCLEOTIDE SEQUENCE</scope>
    <source>
        <strain evidence="7">4Y10</strain>
    </source>
</reference>
<feature type="binding site" evidence="5">
    <location>
        <position position="493"/>
    </location>
    <ligand>
        <name>Fe cation</name>
        <dbReference type="ChEBI" id="CHEBI:24875"/>
        <note>catalytic</note>
    </ligand>
</feature>
<feature type="binding site" evidence="5">
    <location>
        <position position="312"/>
    </location>
    <ligand>
        <name>Fe cation</name>
        <dbReference type="ChEBI" id="CHEBI:24875"/>
        <note>catalytic</note>
    </ligand>
</feature>
<dbReference type="RefSeq" id="WP_198101376.1">
    <property type="nucleotide sequence ID" value="NZ_JAEDAL010000007.1"/>
</dbReference>
<dbReference type="PANTHER" id="PTHR10543:SF89">
    <property type="entry name" value="CAROTENOID 9,10(9',10')-CLEAVAGE DIOXYGENASE 1"/>
    <property type="match status" value="1"/>
</dbReference>
<evidence type="ECO:0000256" key="2">
    <source>
        <dbReference type="ARBA" id="ARBA00022723"/>
    </source>
</evidence>
<evidence type="ECO:0000313" key="7">
    <source>
        <dbReference type="EMBL" id="MBH9553752.1"/>
    </source>
</evidence>
<evidence type="ECO:0000256" key="3">
    <source>
        <dbReference type="ARBA" id="ARBA00023002"/>
    </source>
</evidence>
<dbReference type="GO" id="GO:0010436">
    <property type="term" value="F:carotenoid dioxygenase activity"/>
    <property type="evidence" value="ECO:0007669"/>
    <property type="project" value="TreeGrafter"/>
</dbReference>
<comment type="similarity">
    <text evidence="1">Belongs to the carotenoid oxygenase family.</text>
</comment>